<dbReference type="PANTHER" id="PTHR46623:SF6">
    <property type="entry name" value="ALPHA_BETA-HYDROLASES SUPERFAMILY PROTEIN"/>
    <property type="match status" value="1"/>
</dbReference>
<dbReference type="PANTHER" id="PTHR46623">
    <property type="entry name" value="CARBOXYMETHYLENEBUTENOLIDASE-RELATED"/>
    <property type="match status" value="1"/>
</dbReference>
<dbReference type="SUPFAM" id="SSF53474">
    <property type="entry name" value="alpha/beta-Hydrolases"/>
    <property type="match status" value="1"/>
</dbReference>
<gene>
    <name evidence="2" type="ORF">DKM44_14615</name>
</gene>
<dbReference type="InterPro" id="IPR029058">
    <property type="entry name" value="AB_hydrolase_fold"/>
</dbReference>
<protein>
    <submittedName>
        <fullName evidence="2">Hydrolase</fullName>
    </submittedName>
</protein>
<dbReference type="EMBL" id="CP029494">
    <property type="protein sequence ID" value="AWN24308.1"/>
    <property type="molecule type" value="Genomic_DNA"/>
</dbReference>
<dbReference type="InterPro" id="IPR051049">
    <property type="entry name" value="Dienelactone_hydrolase-like"/>
</dbReference>
<dbReference type="KEGG" id="dez:DKM44_14615"/>
<proteinExistence type="predicted"/>
<evidence type="ECO:0000313" key="3">
    <source>
        <dbReference type="Proteomes" id="UP000245368"/>
    </source>
</evidence>
<dbReference type="RefSeq" id="WP_109828033.1">
    <property type="nucleotide sequence ID" value="NZ_CP029494.1"/>
</dbReference>
<accession>A0A2Z3JSU6</accession>
<dbReference type="InterPro" id="IPR022742">
    <property type="entry name" value="Hydrolase_4"/>
</dbReference>
<dbReference type="AlphaFoldDB" id="A0A2Z3JSU6"/>
<organism evidence="2 3">
    <name type="scientific">Deinococcus irradiatisoli</name>
    <dbReference type="NCBI Taxonomy" id="2202254"/>
    <lineage>
        <taxon>Bacteria</taxon>
        <taxon>Thermotogati</taxon>
        <taxon>Deinococcota</taxon>
        <taxon>Deinococci</taxon>
        <taxon>Deinococcales</taxon>
        <taxon>Deinococcaceae</taxon>
        <taxon>Deinococcus</taxon>
    </lineage>
</organism>
<name>A0A2Z3JSU6_9DEIO</name>
<evidence type="ECO:0000259" key="1">
    <source>
        <dbReference type="Pfam" id="PF12146"/>
    </source>
</evidence>
<sequence>MTTTDHVVVHGEFTPVKQPRGVVLLLHMLLANRHEYDNIAKRLATEGYASLALDARYGDTWNGFDNETVNSMKAADRNEAGSLLDVNAAYAWLKKQYPASPMFVLGSSIGASLAIPFAAQHPKLAGVLAFAPDMEIFEHLNMPKAAQSLRLPVFIACNETDTEQREAKALFEAVGSKAKTLFVLKGTSVHGARVLDPKTMVLFPELSAIYWPAVLKFLRSAGR</sequence>
<feature type="domain" description="Serine aminopeptidase S33" evidence="1">
    <location>
        <begin position="18"/>
        <end position="146"/>
    </location>
</feature>
<keyword evidence="3" id="KW-1185">Reference proteome</keyword>
<dbReference type="Gene3D" id="3.40.50.1820">
    <property type="entry name" value="alpha/beta hydrolase"/>
    <property type="match status" value="1"/>
</dbReference>
<keyword evidence="2" id="KW-0378">Hydrolase</keyword>
<dbReference type="Proteomes" id="UP000245368">
    <property type="component" value="Chromosome"/>
</dbReference>
<dbReference type="OrthoDB" id="63241at2"/>
<evidence type="ECO:0000313" key="2">
    <source>
        <dbReference type="EMBL" id="AWN24308.1"/>
    </source>
</evidence>
<dbReference type="GO" id="GO:0016787">
    <property type="term" value="F:hydrolase activity"/>
    <property type="evidence" value="ECO:0007669"/>
    <property type="project" value="UniProtKB-KW"/>
</dbReference>
<dbReference type="Pfam" id="PF12146">
    <property type="entry name" value="Hydrolase_4"/>
    <property type="match status" value="1"/>
</dbReference>
<reference evidence="2 3" key="1">
    <citation type="submission" date="2018-05" db="EMBL/GenBank/DDBJ databases">
        <title>Complete Genome Sequence of Deinococcus sp. strain 17bor-2.</title>
        <authorList>
            <person name="Srinivasan S."/>
        </authorList>
    </citation>
    <scope>NUCLEOTIDE SEQUENCE [LARGE SCALE GENOMIC DNA]</scope>
    <source>
        <strain evidence="2 3">17bor-2</strain>
    </source>
</reference>